<name>A0A7J5YQW2_DISMA</name>
<evidence type="ECO:0000313" key="1">
    <source>
        <dbReference type="EMBL" id="KAF3851906.1"/>
    </source>
</evidence>
<dbReference type="AlphaFoldDB" id="A0A7J5YQW2"/>
<accession>A0A7J5YQW2</accession>
<proteinExistence type="predicted"/>
<comment type="caution">
    <text evidence="1">The sequence shown here is derived from an EMBL/GenBank/DDBJ whole genome shotgun (WGS) entry which is preliminary data.</text>
</comment>
<dbReference type="Proteomes" id="UP000518266">
    <property type="component" value="Unassembled WGS sequence"/>
</dbReference>
<gene>
    <name evidence="1" type="ORF">F7725_005261</name>
</gene>
<dbReference type="EMBL" id="JAAKFY010000009">
    <property type="protein sequence ID" value="KAF3851906.1"/>
    <property type="molecule type" value="Genomic_DNA"/>
</dbReference>
<evidence type="ECO:0000313" key="2">
    <source>
        <dbReference type="Proteomes" id="UP000518266"/>
    </source>
</evidence>
<sequence>MSSEMVESAALDHFLQSPPINLLSVRVDVSSERENGCPPSAASTSFLSSPVVTGGSGSSSILPGYKPANGVVSAAALLHCRRAETNRIQSESCAHSSESAEGC</sequence>
<keyword evidence="2" id="KW-1185">Reference proteome</keyword>
<reference evidence="1 2" key="1">
    <citation type="submission" date="2020-03" db="EMBL/GenBank/DDBJ databases">
        <title>Dissostichus mawsoni Genome sequencing and assembly.</title>
        <authorList>
            <person name="Park H."/>
        </authorList>
    </citation>
    <scope>NUCLEOTIDE SEQUENCE [LARGE SCALE GENOMIC DNA]</scope>
    <source>
        <strain evidence="1">DM0001</strain>
        <tissue evidence="1">Muscle</tissue>
    </source>
</reference>
<organism evidence="1 2">
    <name type="scientific">Dissostichus mawsoni</name>
    <name type="common">Antarctic cod</name>
    <dbReference type="NCBI Taxonomy" id="36200"/>
    <lineage>
        <taxon>Eukaryota</taxon>
        <taxon>Metazoa</taxon>
        <taxon>Chordata</taxon>
        <taxon>Craniata</taxon>
        <taxon>Vertebrata</taxon>
        <taxon>Euteleostomi</taxon>
        <taxon>Actinopterygii</taxon>
        <taxon>Neopterygii</taxon>
        <taxon>Teleostei</taxon>
        <taxon>Neoteleostei</taxon>
        <taxon>Acanthomorphata</taxon>
        <taxon>Eupercaria</taxon>
        <taxon>Perciformes</taxon>
        <taxon>Notothenioidei</taxon>
        <taxon>Nototheniidae</taxon>
        <taxon>Dissostichus</taxon>
    </lineage>
</organism>
<protein>
    <submittedName>
        <fullName evidence="1">Uncharacterized protein</fullName>
    </submittedName>
</protein>